<keyword evidence="3" id="KW-1185">Reference proteome</keyword>
<gene>
    <name evidence="2" type="ORF">M0R45_030765</name>
</gene>
<feature type="region of interest" description="Disordered" evidence="1">
    <location>
        <begin position="110"/>
        <end position="134"/>
    </location>
</feature>
<evidence type="ECO:0000313" key="3">
    <source>
        <dbReference type="Proteomes" id="UP001457282"/>
    </source>
</evidence>
<dbReference type="EMBL" id="JBEDUW010000006">
    <property type="protein sequence ID" value="KAK9922295.1"/>
    <property type="molecule type" value="Genomic_DNA"/>
</dbReference>
<organism evidence="2 3">
    <name type="scientific">Rubus argutus</name>
    <name type="common">Southern blackberry</name>
    <dbReference type="NCBI Taxonomy" id="59490"/>
    <lineage>
        <taxon>Eukaryota</taxon>
        <taxon>Viridiplantae</taxon>
        <taxon>Streptophyta</taxon>
        <taxon>Embryophyta</taxon>
        <taxon>Tracheophyta</taxon>
        <taxon>Spermatophyta</taxon>
        <taxon>Magnoliopsida</taxon>
        <taxon>eudicotyledons</taxon>
        <taxon>Gunneridae</taxon>
        <taxon>Pentapetalae</taxon>
        <taxon>rosids</taxon>
        <taxon>fabids</taxon>
        <taxon>Rosales</taxon>
        <taxon>Rosaceae</taxon>
        <taxon>Rosoideae</taxon>
        <taxon>Rosoideae incertae sedis</taxon>
        <taxon>Rubus</taxon>
    </lineage>
</organism>
<evidence type="ECO:0000313" key="2">
    <source>
        <dbReference type="EMBL" id="KAK9922295.1"/>
    </source>
</evidence>
<name>A0AAW1WBM0_RUBAR</name>
<comment type="caution">
    <text evidence="2">The sequence shown here is derived from an EMBL/GenBank/DDBJ whole genome shotgun (WGS) entry which is preliminary data.</text>
</comment>
<evidence type="ECO:0000256" key="1">
    <source>
        <dbReference type="SAM" id="MobiDB-lite"/>
    </source>
</evidence>
<sequence>MAALCQLQSTMAITSYNNQASHFSPFKFPLPNHHRCNQFLQPIQLSPCSIKAPKSPSAPITKPSHRDHHHSRLTLSHFLFFFAFKQHNNQSNNNSTMEPSHKYLLNSKSSPLHQLQSHNSHHNQPPSHQAVHEL</sequence>
<accession>A0AAW1WBM0</accession>
<proteinExistence type="predicted"/>
<dbReference type="Proteomes" id="UP001457282">
    <property type="component" value="Unassembled WGS sequence"/>
</dbReference>
<reference evidence="2 3" key="1">
    <citation type="journal article" date="2023" name="G3 (Bethesda)">
        <title>A chromosome-length genome assembly and annotation of blackberry (Rubus argutus, cv. 'Hillquist').</title>
        <authorList>
            <person name="Bruna T."/>
            <person name="Aryal R."/>
            <person name="Dudchenko O."/>
            <person name="Sargent D.J."/>
            <person name="Mead D."/>
            <person name="Buti M."/>
            <person name="Cavallini A."/>
            <person name="Hytonen T."/>
            <person name="Andres J."/>
            <person name="Pham M."/>
            <person name="Weisz D."/>
            <person name="Mascagni F."/>
            <person name="Usai G."/>
            <person name="Natali L."/>
            <person name="Bassil N."/>
            <person name="Fernandez G.E."/>
            <person name="Lomsadze A."/>
            <person name="Armour M."/>
            <person name="Olukolu B."/>
            <person name="Poorten T."/>
            <person name="Britton C."/>
            <person name="Davik J."/>
            <person name="Ashrafi H."/>
            <person name="Aiden E.L."/>
            <person name="Borodovsky M."/>
            <person name="Worthington M."/>
        </authorList>
    </citation>
    <scope>NUCLEOTIDE SEQUENCE [LARGE SCALE GENOMIC DNA]</scope>
    <source>
        <strain evidence="2">PI 553951</strain>
    </source>
</reference>
<protein>
    <submittedName>
        <fullName evidence="2">Uncharacterized protein</fullName>
    </submittedName>
</protein>
<dbReference type="AlphaFoldDB" id="A0AAW1WBM0"/>